<evidence type="ECO:0000256" key="8">
    <source>
        <dbReference type="SAM" id="SignalP"/>
    </source>
</evidence>
<dbReference type="AlphaFoldDB" id="E2IH91"/>
<evidence type="ECO:0000256" key="5">
    <source>
        <dbReference type="ARBA" id="ARBA00022669"/>
    </source>
</evidence>
<comment type="subcellular location">
    <subcellularLocation>
        <location evidence="1">Cytoplasmic granule</location>
    </subcellularLocation>
</comment>
<dbReference type="Pfam" id="PF05927">
    <property type="entry name" value="Penaeidin"/>
    <property type="match status" value="1"/>
</dbReference>
<evidence type="ECO:0000313" key="9">
    <source>
        <dbReference type="EMBL" id="ADN43390.1"/>
    </source>
</evidence>
<feature type="chain" id="PRO_5003159541" evidence="8">
    <location>
        <begin position="20"/>
        <end position="77"/>
    </location>
</feature>
<keyword evidence="7" id="KW-1015">Disulfide bond</keyword>
<dbReference type="GO" id="GO:0098542">
    <property type="term" value="P:defense response to other organism"/>
    <property type="evidence" value="ECO:0007669"/>
    <property type="project" value="InterPro"/>
</dbReference>
<proteinExistence type="evidence at transcript level"/>
<keyword evidence="4" id="KW-0295">Fungicide</keyword>
<reference evidence="9" key="1">
    <citation type="submission" date="2010-06" db="EMBL/GenBank/DDBJ databases">
        <title>Molecular cloning and expression of antimicrobial peptide penaeidin from the hemocytes of Feneropenaeus indicus.</title>
        <authorList>
            <person name="Vaseeharan B."/>
            <person name="Shanthi S."/>
        </authorList>
    </citation>
    <scope>NUCLEOTIDE SEQUENCE</scope>
</reference>
<evidence type="ECO:0000256" key="2">
    <source>
        <dbReference type="ARBA" id="ARBA00010477"/>
    </source>
</evidence>
<keyword evidence="8" id="KW-0732">Signal</keyword>
<keyword evidence="5" id="KW-0147">Chitin-binding</keyword>
<evidence type="ECO:0000256" key="7">
    <source>
        <dbReference type="ARBA" id="ARBA00023157"/>
    </source>
</evidence>
<gene>
    <name evidence="9" type="primary">PEN</name>
</gene>
<dbReference type="InterPro" id="IPR009226">
    <property type="entry name" value="Penaeidin"/>
</dbReference>
<evidence type="ECO:0000256" key="1">
    <source>
        <dbReference type="ARBA" id="ARBA00004463"/>
    </source>
</evidence>
<dbReference type="GO" id="GO:0008061">
    <property type="term" value="F:chitin binding"/>
    <property type="evidence" value="ECO:0007669"/>
    <property type="project" value="UniProtKB-KW"/>
</dbReference>
<dbReference type="GO" id="GO:0031640">
    <property type="term" value="P:killing of cells of another organism"/>
    <property type="evidence" value="ECO:0007669"/>
    <property type="project" value="UniProtKB-KW"/>
</dbReference>
<keyword evidence="3" id="KW-0929">Antimicrobial</keyword>
<sequence length="77" mass="8336">MRLVVCLVSLASFALVCRAQGYQGGYTRPFPRPPYGGGGYHPVPGCTSCHRLSPLQARAACCRQLGRCCDARKQTYG</sequence>
<dbReference type="EMBL" id="HM535649">
    <property type="protein sequence ID" value="ADN43390.1"/>
    <property type="molecule type" value="mRNA"/>
</dbReference>
<evidence type="ECO:0000256" key="3">
    <source>
        <dbReference type="ARBA" id="ARBA00022529"/>
    </source>
</evidence>
<evidence type="ECO:0000256" key="6">
    <source>
        <dbReference type="ARBA" id="ARBA00023022"/>
    </source>
</evidence>
<accession>E2IH91</accession>
<dbReference type="GO" id="GO:0005737">
    <property type="term" value="C:cytoplasm"/>
    <property type="evidence" value="ECO:0007669"/>
    <property type="project" value="InterPro"/>
</dbReference>
<dbReference type="GO" id="GO:0050832">
    <property type="term" value="P:defense response to fungus"/>
    <property type="evidence" value="ECO:0007669"/>
    <property type="project" value="UniProtKB-KW"/>
</dbReference>
<feature type="signal peptide" evidence="8">
    <location>
        <begin position="1"/>
        <end position="19"/>
    </location>
</feature>
<comment type="similarity">
    <text evidence="2">Belongs to the penaeidin family.</text>
</comment>
<evidence type="ECO:0000256" key="4">
    <source>
        <dbReference type="ARBA" id="ARBA00022577"/>
    </source>
</evidence>
<dbReference type="GO" id="GO:0042742">
    <property type="term" value="P:defense response to bacterium"/>
    <property type="evidence" value="ECO:0007669"/>
    <property type="project" value="UniProtKB-KW"/>
</dbReference>
<name>E2IH91_PENIN</name>
<protein>
    <submittedName>
        <fullName evidence="9">Penaeidin</fullName>
    </submittedName>
</protein>
<organism evidence="9">
    <name type="scientific">Penaeus indicus</name>
    <name type="common">Indian white prawn</name>
    <name type="synonym">Fenneropenaeus indicus</name>
    <dbReference type="NCBI Taxonomy" id="29960"/>
    <lineage>
        <taxon>Eukaryota</taxon>
        <taxon>Metazoa</taxon>
        <taxon>Ecdysozoa</taxon>
        <taxon>Arthropoda</taxon>
        <taxon>Crustacea</taxon>
        <taxon>Multicrustacea</taxon>
        <taxon>Malacostraca</taxon>
        <taxon>Eumalacostraca</taxon>
        <taxon>Eucarida</taxon>
        <taxon>Decapoda</taxon>
        <taxon>Dendrobranchiata</taxon>
        <taxon>Penaeoidea</taxon>
        <taxon>Penaeidae</taxon>
        <taxon>Penaeus</taxon>
    </lineage>
</organism>
<keyword evidence="6" id="KW-0044">Antibiotic</keyword>